<gene>
    <name evidence="1" type="ORF">VKT23_010950</name>
</gene>
<dbReference type="InterPro" id="IPR016712">
    <property type="entry name" value="Rbsml_bS1m-like"/>
</dbReference>
<keyword evidence="2" id="KW-1185">Reference proteome</keyword>
<dbReference type="Pfam" id="PF11709">
    <property type="entry name" value="Mit_ribos_Mrp51"/>
    <property type="match status" value="1"/>
</dbReference>
<dbReference type="EMBL" id="JBANRG010000023">
    <property type="protein sequence ID" value="KAK7455079.1"/>
    <property type="molecule type" value="Genomic_DNA"/>
</dbReference>
<accession>A0ABR1JA08</accession>
<organism evidence="1 2">
    <name type="scientific">Marasmiellus scandens</name>
    <dbReference type="NCBI Taxonomy" id="2682957"/>
    <lineage>
        <taxon>Eukaryota</taxon>
        <taxon>Fungi</taxon>
        <taxon>Dikarya</taxon>
        <taxon>Basidiomycota</taxon>
        <taxon>Agaricomycotina</taxon>
        <taxon>Agaricomycetes</taxon>
        <taxon>Agaricomycetidae</taxon>
        <taxon>Agaricales</taxon>
        <taxon>Marasmiineae</taxon>
        <taxon>Omphalotaceae</taxon>
        <taxon>Marasmiellus</taxon>
    </lineage>
</organism>
<reference evidence="1 2" key="1">
    <citation type="submission" date="2024-01" db="EMBL/GenBank/DDBJ databases">
        <title>A draft genome for the cacao thread blight pathogen Marasmiellus scandens.</title>
        <authorList>
            <person name="Baruah I.K."/>
            <person name="Leung J."/>
            <person name="Bukari Y."/>
            <person name="Amoako-Attah I."/>
            <person name="Meinhardt L.W."/>
            <person name="Bailey B.A."/>
            <person name="Cohen S.P."/>
        </authorList>
    </citation>
    <scope>NUCLEOTIDE SEQUENCE [LARGE SCALE GENOMIC DNA]</scope>
    <source>
        <strain evidence="1 2">GH-19</strain>
    </source>
</reference>
<evidence type="ECO:0000313" key="1">
    <source>
        <dbReference type="EMBL" id="KAK7455079.1"/>
    </source>
</evidence>
<sequence length="467" mass="52728">MAAATTSAAAASVKSAVTIHPPSSPFAELLRRSRFASFDPQIRQTYYSPPSYAHRGNWGLKRPLALRRRNAFITLTKPFDDPAQFTEWDNAENEVRFIRRFEELQVRPQTRKGTPWHRYLGNKNETQWLIDSEFCERYEGPEAEEEMNVETKNASEAEQKMKSEYTKNHVPRNLAGLGNAGEGAYGHRGPALREGSKVALLPNVNAMSPKQFERYVEKLRELRPKFKEYLQKKGEFKGKSTFQLSQDLNKLHFRFFLEQHTAESFADVNSGVIEQRPHAVGGLLYSHPSKLHSQLFSKPQPGIVLGGGYEDIDKGREQVLVASFAGMTPVIRKEHWQGKRALLDHTSEAGIKRENLANSVATMRLKPENVLLEEPPRSVGTFHRGLMGTKIKSIAMVDNGRSGFSQSNPYRPGTMEYSGMKPAAVKGSVEVVVDAPKFQPKFTTFTPKTTNKNKTQVLNTLMDIFEK</sequence>
<proteinExistence type="predicted"/>
<evidence type="ECO:0000313" key="2">
    <source>
        <dbReference type="Proteomes" id="UP001498398"/>
    </source>
</evidence>
<dbReference type="PANTHER" id="PTHR28058:SF1">
    <property type="entry name" value="SMALL RIBOSOMAL SUBUNIT PROTEIN BS1M"/>
    <property type="match status" value="1"/>
</dbReference>
<protein>
    <submittedName>
        <fullName evidence="1">Uncharacterized protein</fullName>
    </submittedName>
</protein>
<comment type="caution">
    <text evidence="1">The sequence shown here is derived from an EMBL/GenBank/DDBJ whole genome shotgun (WGS) entry which is preliminary data.</text>
</comment>
<dbReference type="PANTHER" id="PTHR28058">
    <property type="entry name" value="37S RIBOSOMAL PROTEIN MRP51, MITOCHONDRIAL"/>
    <property type="match status" value="1"/>
</dbReference>
<name>A0ABR1JA08_9AGAR</name>
<dbReference type="Proteomes" id="UP001498398">
    <property type="component" value="Unassembled WGS sequence"/>
</dbReference>